<keyword evidence="4 6" id="KW-0539">Nucleus</keyword>
<feature type="compositionally biased region" description="Basic and acidic residues" evidence="7">
    <location>
        <begin position="17"/>
        <end position="32"/>
    </location>
</feature>
<protein>
    <recommendedName>
        <fullName evidence="6">Chromosome segregation in meiosis protein</fullName>
    </recommendedName>
</protein>
<dbReference type="GO" id="GO:0003677">
    <property type="term" value="F:DNA binding"/>
    <property type="evidence" value="ECO:0007669"/>
    <property type="project" value="TreeGrafter"/>
</dbReference>
<feature type="compositionally biased region" description="Acidic residues" evidence="7">
    <location>
        <begin position="334"/>
        <end position="349"/>
    </location>
</feature>
<evidence type="ECO:0000313" key="10">
    <source>
        <dbReference type="Proteomes" id="UP001342314"/>
    </source>
</evidence>
<comment type="function">
    <text evidence="6">Plays an important role in the control of DNA replication and the maintenance of replication fork stability.</text>
</comment>
<evidence type="ECO:0000256" key="4">
    <source>
        <dbReference type="ARBA" id="ARBA00023242"/>
    </source>
</evidence>
<dbReference type="Proteomes" id="UP001342314">
    <property type="component" value="Unassembled WGS sequence"/>
</dbReference>
<sequence length="362" mass="39234">MSSSDADLDQGDQPARLSDKQRKQLSRRDALGRLKQLRGASTHARPQPAFLGADAHSDGAGDTDEVDFEQWERRDLAKRRRTAATTAAAPTPTSRPRESDPHLSHAFDDLFDLGGDGAPAGTSAAAAALDVDGTAGVDGVDADGAATKKRRVVAKMDETRLLGPAGFPKLREDLKKVRIKGKGHEMQDLKRVLSVYQLWAHQMYPKTNFRDTLQTVEKLCHRRVVQSELKRYRDQDKQARLRLDDAEDAAPDVFADLDLAPAADQGAPLPAKRADLMADAGFDDLLGGAGEEEDDFFADEEAILRELEDEAAAATAAARPAAAPAGPPKRVELVEEGFGEGEEGDEDDEAMAAMREVEDLLM</sequence>
<evidence type="ECO:0000256" key="3">
    <source>
        <dbReference type="ARBA" id="ARBA00022763"/>
    </source>
</evidence>
<dbReference type="Pfam" id="PF07962">
    <property type="entry name" value="Swi3"/>
    <property type="match status" value="1"/>
</dbReference>
<feature type="region of interest" description="Disordered" evidence="7">
    <location>
        <begin position="310"/>
        <end position="349"/>
    </location>
</feature>
<accession>A0AAV5G8A7</accession>
<comment type="similarity">
    <text evidence="2 6">Belongs to the CSM3 family.</text>
</comment>
<comment type="subcellular location">
    <subcellularLocation>
        <location evidence="1 6">Nucleus</location>
    </subcellularLocation>
</comment>
<dbReference type="GO" id="GO:0006974">
    <property type="term" value="P:DNA damage response"/>
    <property type="evidence" value="ECO:0007669"/>
    <property type="project" value="UniProtKB-KW"/>
</dbReference>
<gene>
    <name evidence="9" type="ORF">Rhopal_001777-T1</name>
</gene>
<dbReference type="GO" id="GO:0031298">
    <property type="term" value="C:replication fork protection complex"/>
    <property type="evidence" value="ECO:0007669"/>
    <property type="project" value="TreeGrafter"/>
</dbReference>
<keyword evidence="5 6" id="KW-0131">Cell cycle</keyword>
<feature type="compositionally biased region" description="Low complexity" evidence="7">
    <location>
        <begin position="312"/>
        <end position="324"/>
    </location>
</feature>
<dbReference type="GO" id="GO:0031297">
    <property type="term" value="P:replication fork processing"/>
    <property type="evidence" value="ECO:0007669"/>
    <property type="project" value="UniProtKB-UniRule"/>
</dbReference>
<feature type="compositionally biased region" description="Low complexity" evidence="7">
    <location>
        <begin position="83"/>
        <end position="94"/>
    </location>
</feature>
<dbReference type="InterPro" id="IPR040038">
    <property type="entry name" value="TIPIN/Csm3/Swi3"/>
</dbReference>
<feature type="domain" description="Chromosome segregation in meiosis protein 3" evidence="8">
    <location>
        <begin position="155"/>
        <end position="236"/>
    </location>
</feature>
<dbReference type="PANTHER" id="PTHR13220">
    <property type="entry name" value="TIMELESS INTERACTING-RELATED"/>
    <property type="match status" value="1"/>
</dbReference>
<evidence type="ECO:0000256" key="1">
    <source>
        <dbReference type="ARBA" id="ARBA00004123"/>
    </source>
</evidence>
<organism evidence="9 10">
    <name type="scientific">Rhodotorula paludigena</name>
    <dbReference type="NCBI Taxonomy" id="86838"/>
    <lineage>
        <taxon>Eukaryota</taxon>
        <taxon>Fungi</taxon>
        <taxon>Dikarya</taxon>
        <taxon>Basidiomycota</taxon>
        <taxon>Pucciniomycotina</taxon>
        <taxon>Microbotryomycetes</taxon>
        <taxon>Sporidiobolales</taxon>
        <taxon>Sporidiobolaceae</taxon>
        <taxon>Rhodotorula</taxon>
    </lineage>
</organism>
<dbReference type="AlphaFoldDB" id="A0AAV5G8A7"/>
<dbReference type="PANTHER" id="PTHR13220:SF11">
    <property type="entry name" value="TIMELESS-INTERACTING PROTEIN"/>
    <property type="match status" value="1"/>
</dbReference>
<dbReference type="InterPro" id="IPR012923">
    <property type="entry name" value="Csm3"/>
</dbReference>
<evidence type="ECO:0000259" key="8">
    <source>
        <dbReference type="Pfam" id="PF07962"/>
    </source>
</evidence>
<name>A0AAV5G8A7_9BASI</name>
<reference evidence="9 10" key="1">
    <citation type="submission" date="2021-12" db="EMBL/GenBank/DDBJ databases">
        <title>High titer production of polyol ester of fatty acids by Rhodotorula paludigena BS15 towards product separation-free biomass refinery.</title>
        <authorList>
            <person name="Mano J."/>
            <person name="Ono H."/>
            <person name="Tanaka T."/>
            <person name="Naito K."/>
            <person name="Sushida H."/>
            <person name="Ike M."/>
            <person name="Tokuyasu K."/>
            <person name="Kitaoka M."/>
        </authorList>
    </citation>
    <scope>NUCLEOTIDE SEQUENCE [LARGE SCALE GENOMIC DNA]</scope>
    <source>
        <strain evidence="9 10">BS15</strain>
    </source>
</reference>
<dbReference type="GO" id="GO:0043111">
    <property type="term" value="P:replication fork arrest"/>
    <property type="evidence" value="ECO:0007669"/>
    <property type="project" value="TreeGrafter"/>
</dbReference>
<keyword evidence="3 6" id="KW-0227">DNA damage</keyword>
<feature type="region of interest" description="Disordered" evidence="7">
    <location>
        <begin position="1"/>
        <end position="102"/>
    </location>
</feature>
<dbReference type="EMBL" id="BQKY01000003">
    <property type="protein sequence ID" value="GJN88806.1"/>
    <property type="molecule type" value="Genomic_DNA"/>
</dbReference>
<evidence type="ECO:0000256" key="6">
    <source>
        <dbReference type="RuleBase" id="RU366049"/>
    </source>
</evidence>
<feature type="compositionally biased region" description="Acidic residues" evidence="7">
    <location>
        <begin position="1"/>
        <end position="10"/>
    </location>
</feature>
<proteinExistence type="inferred from homology"/>
<evidence type="ECO:0000256" key="2">
    <source>
        <dbReference type="ARBA" id="ARBA00006075"/>
    </source>
</evidence>
<evidence type="ECO:0000256" key="5">
    <source>
        <dbReference type="ARBA" id="ARBA00023306"/>
    </source>
</evidence>
<dbReference type="GO" id="GO:0000076">
    <property type="term" value="P:DNA replication checkpoint signaling"/>
    <property type="evidence" value="ECO:0007669"/>
    <property type="project" value="UniProtKB-UniRule"/>
</dbReference>
<keyword evidence="10" id="KW-1185">Reference proteome</keyword>
<comment type="caution">
    <text evidence="9">The sequence shown here is derived from an EMBL/GenBank/DDBJ whole genome shotgun (WGS) entry which is preliminary data.</text>
</comment>
<evidence type="ECO:0000313" key="9">
    <source>
        <dbReference type="EMBL" id="GJN88806.1"/>
    </source>
</evidence>
<evidence type="ECO:0000256" key="7">
    <source>
        <dbReference type="SAM" id="MobiDB-lite"/>
    </source>
</evidence>